<organism evidence="1 2">
    <name type="scientific">Penicillium rubens (strain ATCC 28089 / DSM 1075 / NRRL 1951 / Wisconsin 54-1255)</name>
    <name type="common">Penicillium chrysogenum</name>
    <dbReference type="NCBI Taxonomy" id="500485"/>
    <lineage>
        <taxon>Eukaryota</taxon>
        <taxon>Fungi</taxon>
        <taxon>Dikarya</taxon>
        <taxon>Ascomycota</taxon>
        <taxon>Pezizomycotina</taxon>
        <taxon>Eurotiomycetes</taxon>
        <taxon>Eurotiomycetidae</taxon>
        <taxon>Eurotiales</taxon>
        <taxon>Aspergillaceae</taxon>
        <taxon>Penicillium</taxon>
        <taxon>Penicillium chrysogenum species complex</taxon>
    </lineage>
</organism>
<protein>
    <submittedName>
        <fullName evidence="1">Uncharacterized protein</fullName>
    </submittedName>
</protein>
<dbReference type="Proteomes" id="UP000000724">
    <property type="component" value="Contig Pc00c13"/>
</dbReference>
<dbReference type="VEuPathDB" id="FungiDB:PCH_Pc13g10020"/>
<accession>B6H4Q2</accession>
<dbReference type="EMBL" id="AM920428">
    <property type="protein sequence ID" value="CAP92071.1"/>
    <property type="molecule type" value="Genomic_DNA"/>
</dbReference>
<reference evidence="1 2" key="1">
    <citation type="journal article" date="2008" name="Nat. Biotechnol.">
        <title>Genome sequencing and analysis of the filamentous fungus Penicillium chrysogenum.</title>
        <authorList>
            <person name="van den Berg M.A."/>
            <person name="Albang R."/>
            <person name="Albermann K."/>
            <person name="Badger J.H."/>
            <person name="Daran J.-M."/>
            <person name="Driessen A.J.M."/>
            <person name="Garcia-Estrada C."/>
            <person name="Fedorova N.D."/>
            <person name="Harris D.M."/>
            <person name="Heijne W.H.M."/>
            <person name="Joardar V.S."/>
            <person name="Kiel J.A.K.W."/>
            <person name="Kovalchuk A."/>
            <person name="Martin J.F."/>
            <person name="Nierman W.C."/>
            <person name="Nijland J.G."/>
            <person name="Pronk J.T."/>
            <person name="Roubos J.A."/>
            <person name="van der Klei I.J."/>
            <person name="van Peij N.N.M.E."/>
            <person name="Veenhuis M."/>
            <person name="von Doehren H."/>
            <person name="Wagner C."/>
            <person name="Wortman J.R."/>
            <person name="Bovenberg R.A.L."/>
        </authorList>
    </citation>
    <scope>NUCLEOTIDE SEQUENCE [LARGE SCALE GENOMIC DNA]</scope>
    <source>
        <strain evidence="2">ATCC 28089 / DSM 1075 / NRRL 1951 / Wisconsin 54-1255</strain>
    </source>
</reference>
<gene>
    <name evidence="1" type="ORF">Pc13g10020</name>
    <name evidence="1" type="ORF">PCH_Pc13g10020</name>
</gene>
<evidence type="ECO:0000313" key="1">
    <source>
        <dbReference type="EMBL" id="CAP92071.1"/>
    </source>
</evidence>
<keyword evidence="2" id="KW-1185">Reference proteome</keyword>
<evidence type="ECO:0000313" key="2">
    <source>
        <dbReference type="Proteomes" id="UP000000724"/>
    </source>
</evidence>
<sequence length="210" mass="23807">MDAKIPCNYHTGVQYDYLGMYPEQASLALLALNDTCIHNTNLPRLEVEVKSGRGPQSDPPRLPRFTVRSFHPWIHLCPANWLKFSTDRVCVPATFGTKFGIRGKIHHSPLAYALKNRGDIKPTTPAILVGSSRWVTIVLPEYSCSTLEYATYVEPVEQHLAATWTRKPGLQIHYQVNRVPHGHTNVERTVLNAEYSCRIYKLRIGNRLDG</sequence>
<dbReference type="HOGENOM" id="CLU_1310484_0_0_1"/>
<name>B6H4Q2_PENRW</name>
<dbReference type="AlphaFoldDB" id="B6H4Q2"/>
<proteinExistence type="predicted"/>